<dbReference type="RefSeq" id="WP_310654018.1">
    <property type="nucleotide sequence ID" value="NZ_JAPMLA010000005.1"/>
</dbReference>
<accession>A0AAW8NK45</accession>
<name>A0AAW8NK45_9GAMM</name>
<reference evidence="2 4" key="1">
    <citation type="journal article" date="2022" name="bioRxiv">
        <title>Prophages regulate Shewanella fidelis 3313 motility and biofilm formation: implications for gut colonization dynamics in Ciona robusta.</title>
        <authorList>
            <person name="Natarajan O."/>
            <person name="Gibboney S.L."/>
            <person name="Young M.N."/>
            <person name="Lim S.J."/>
            <person name="Pluta N."/>
            <person name="Atkinson C.G."/>
            <person name="Leigh B.A."/>
            <person name="Liberti A."/>
            <person name="Kees E.D."/>
            <person name="Breitbart M."/>
            <person name="Gralnick J.A."/>
            <person name="Dishaw L.J."/>
        </authorList>
    </citation>
    <scope>NUCLEOTIDE SEQUENCE [LARGE SCALE GENOMIC DNA]</scope>
    <source>
        <strain evidence="2 4">JG4066</strain>
    </source>
</reference>
<reference evidence="1" key="2">
    <citation type="submission" date="2022-11" db="EMBL/GenBank/DDBJ databases">
        <title>Prophages regulate Shewanella fidelis motility and biofilm formation: implications for gut colonization dynamics in Ciona robusta.</title>
        <authorList>
            <person name="Natarajan O."/>
            <person name="Gibboney S.L."/>
            <person name="Young M.N."/>
            <person name="Lim S.J."/>
            <person name="Pluta N."/>
            <person name="Atkinson C.G.F."/>
            <person name="Leigh B.A."/>
            <person name="Liberti A."/>
            <person name="Kees E."/>
            <person name="Breitbart M."/>
            <person name="Gralnick J."/>
            <person name="Dishaw L.J."/>
        </authorList>
    </citation>
    <scope>NUCLEOTIDE SEQUENCE</scope>
    <source>
        <strain evidence="1">3313</strain>
    </source>
</reference>
<evidence type="ECO:0000313" key="4">
    <source>
        <dbReference type="Proteomes" id="UP001271263"/>
    </source>
</evidence>
<proteinExistence type="predicted"/>
<dbReference type="EMBL" id="JAPMLE010000001">
    <property type="protein sequence ID" value="MDR8522755.1"/>
    <property type="molecule type" value="Genomic_DNA"/>
</dbReference>
<evidence type="ECO:0000313" key="2">
    <source>
        <dbReference type="EMBL" id="MDW4824834.1"/>
    </source>
</evidence>
<organism evidence="1 3">
    <name type="scientific">Shewanella fidelis</name>
    <dbReference type="NCBI Taxonomy" id="173509"/>
    <lineage>
        <taxon>Bacteria</taxon>
        <taxon>Pseudomonadati</taxon>
        <taxon>Pseudomonadota</taxon>
        <taxon>Gammaproteobacteria</taxon>
        <taxon>Alteromonadales</taxon>
        <taxon>Shewanellaceae</taxon>
        <taxon>Shewanella</taxon>
    </lineage>
</organism>
<gene>
    <name evidence="1" type="ORF">OS133_03450</name>
    <name evidence="2" type="ORF">OS134_12260</name>
</gene>
<evidence type="ECO:0008006" key="5">
    <source>
        <dbReference type="Google" id="ProtNLM"/>
    </source>
</evidence>
<protein>
    <recommendedName>
        <fullName evidence="5">Secreted protein</fullName>
    </recommendedName>
</protein>
<evidence type="ECO:0000313" key="1">
    <source>
        <dbReference type="EMBL" id="MDR8522755.1"/>
    </source>
</evidence>
<comment type="caution">
    <text evidence="1">The sequence shown here is derived from an EMBL/GenBank/DDBJ whole genome shotgun (WGS) entry which is preliminary data.</text>
</comment>
<evidence type="ECO:0000313" key="3">
    <source>
        <dbReference type="Proteomes" id="UP001259340"/>
    </source>
</evidence>
<dbReference type="Proteomes" id="UP001271263">
    <property type="component" value="Unassembled WGS sequence"/>
</dbReference>
<dbReference type="Proteomes" id="UP001259340">
    <property type="component" value="Unassembled WGS sequence"/>
</dbReference>
<dbReference type="EMBL" id="JAPMLD010000004">
    <property type="protein sequence ID" value="MDW4824834.1"/>
    <property type="molecule type" value="Genomic_DNA"/>
</dbReference>
<dbReference type="AlphaFoldDB" id="A0AAW8NK45"/>
<keyword evidence="4" id="KW-1185">Reference proteome</keyword>
<sequence length="229" mass="25157">MTSHLPRIIYGLFGTGILLLTAAVIADENVSEQAVTNKPNLASELPLQQSAQQLVIFDQTINFNLPANWKLAHSEQQATMFSAEFVPANQELQTWSSMVCVQGFKGVAEDIEPEVFLQTMANVYLESCQGDMVFESLPSEPLNGHETATAIIGCTKMPNSHLKSIDNTNAYEANHGLGEIGHYTAVKGKSDLYLIHKSVRGDNFTQANPPLKSQNYREFLSSITPLSVQ</sequence>